<dbReference type="InterPro" id="IPR012337">
    <property type="entry name" value="RNaseH-like_sf"/>
</dbReference>
<dbReference type="InterPro" id="IPR014811">
    <property type="entry name" value="ArgoL1"/>
</dbReference>
<keyword evidence="6" id="KW-1185">Reference proteome</keyword>
<dbReference type="STRING" id="933852.A0A0C3B768"/>
<dbReference type="SMART" id="SM00949">
    <property type="entry name" value="PAZ"/>
    <property type="match status" value="1"/>
</dbReference>
<feature type="domain" description="Piwi" evidence="4">
    <location>
        <begin position="615"/>
        <end position="923"/>
    </location>
</feature>
<dbReference type="GO" id="GO:0003723">
    <property type="term" value="F:RNA binding"/>
    <property type="evidence" value="ECO:0007669"/>
    <property type="project" value="InterPro"/>
</dbReference>
<dbReference type="InterPro" id="IPR032472">
    <property type="entry name" value="ArgoL2"/>
</dbReference>
<dbReference type="Proteomes" id="UP000054097">
    <property type="component" value="Unassembled WGS sequence"/>
</dbReference>
<dbReference type="Pfam" id="PF16488">
    <property type="entry name" value="ArgoL2"/>
    <property type="match status" value="1"/>
</dbReference>
<evidence type="ECO:0008006" key="7">
    <source>
        <dbReference type="Google" id="ProtNLM"/>
    </source>
</evidence>
<reference evidence="6" key="2">
    <citation type="submission" date="2015-01" db="EMBL/GenBank/DDBJ databases">
        <title>Evolutionary Origins and Diversification of the Mycorrhizal Mutualists.</title>
        <authorList>
            <consortium name="DOE Joint Genome Institute"/>
            <consortium name="Mycorrhizal Genomics Consortium"/>
            <person name="Kohler A."/>
            <person name="Kuo A."/>
            <person name="Nagy L.G."/>
            <person name="Floudas D."/>
            <person name="Copeland A."/>
            <person name="Barry K.W."/>
            <person name="Cichocki N."/>
            <person name="Veneault-Fourrey C."/>
            <person name="LaButti K."/>
            <person name="Lindquist E.A."/>
            <person name="Lipzen A."/>
            <person name="Lundell T."/>
            <person name="Morin E."/>
            <person name="Murat C."/>
            <person name="Riley R."/>
            <person name="Ohm R."/>
            <person name="Sun H."/>
            <person name="Tunlid A."/>
            <person name="Henrissat B."/>
            <person name="Grigoriev I.V."/>
            <person name="Hibbett D.S."/>
            <person name="Martin F."/>
        </authorList>
    </citation>
    <scope>NUCLEOTIDE SEQUENCE [LARGE SCALE GENOMIC DNA]</scope>
    <source>
        <strain evidence="6">MAFF 305830</strain>
    </source>
</reference>
<feature type="region of interest" description="Disordered" evidence="2">
    <location>
        <begin position="1"/>
        <end position="85"/>
    </location>
</feature>
<organism evidence="5 6">
    <name type="scientific">Serendipita vermifera MAFF 305830</name>
    <dbReference type="NCBI Taxonomy" id="933852"/>
    <lineage>
        <taxon>Eukaryota</taxon>
        <taxon>Fungi</taxon>
        <taxon>Dikarya</taxon>
        <taxon>Basidiomycota</taxon>
        <taxon>Agaricomycotina</taxon>
        <taxon>Agaricomycetes</taxon>
        <taxon>Sebacinales</taxon>
        <taxon>Serendipitaceae</taxon>
        <taxon>Serendipita</taxon>
    </lineage>
</organism>
<protein>
    <recommendedName>
        <fullName evidence="7">Piwi domain-containing protein</fullName>
    </recommendedName>
</protein>
<evidence type="ECO:0000313" key="5">
    <source>
        <dbReference type="EMBL" id="KIM32655.1"/>
    </source>
</evidence>
<dbReference type="InterPro" id="IPR036397">
    <property type="entry name" value="RNaseH_sf"/>
</dbReference>
<dbReference type="SMART" id="SM00950">
    <property type="entry name" value="Piwi"/>
    <property type="match status" value="1"/>
</dbReference>
<dbReference type="PROSITE" id="PS50821">
    <property type="entry name" value="PAZ"/>
    <property type="match status" value="1"/>
</dbReference>
<dbReference type="OrthoDB" id="10252740at2759"/>
<feature type="domain" description="PAZ" evidence="3">
    <location>
        <begin position="323"/>
        <end position="424"/>
    </location>
</feature>
<name>A0A0C3B768_SERVB</name>
<evidence type="ECO:0000256" key="1">
    <source>
        <dbReference type="RuleBase" id="RU361178"/>
    </source>
</evidence>
<evidence type="ECO:0000259" key="3">
    <source>
        <dbReference type="PROSITE" id="PS50821"/>
    </source>
</evidence>
<dbReference type="CDD" id="cd04657">
    <property type="entry name" value="Piwi_ago-like"/>
    <property type="match status" value="1"/>
</dbReference>
<dbReference type="AlphaFoldDB" id="A0A0C3B768"/>
<dbReference type="Pfam" id="PF02171">
    <property type="entry name" value="Piwi"/>
    <property type="match status" value="1"/>
</dbReference>
<feature type="compositionally biased region" description="Pro residues" evidence="2">
    <location>
        <begin position="71"/>
        <end position="83"/>
    </location>
</feature>
<dbReference type="InterPro" id="IPR036085">
    <property type="entry name" value="PAZ_dom_sf"/>
</dbReference>
<dbReference type="PROSITE" id="PS50822">
    <property type="entry name" value="PIWI"/>
    <property type="match status" value="1"/>
</dbReference>
<dbReference type="CDD" id="cd02846">
    <property type="entry name" value="PAZ_argonaute_like"/>
    <property type="match status" value="1"/>
</dbReference>
<feature type="compositionally biased region" description="Gly residues" evidence="2">
    <location>
        <begin position="11"/>
        <end position="27"/>
    </location>
</feature>
<evidence type="ECO:0000313" key="6">
    <source>
        <dbReference type="Proteomes" id="UP000054097"/>
    </source>
</evidence>
<dbReference type="InterPro" id="IPR045246">
    <property type="entry name" value="Piwi_ago-like"/>
</dbReference>
<dbReference type="Gene3D" id="3.40.50.2300">
    <property type="match status" value="1"/>
</dbReference>
<accession>A0A0C3B768</accession>
<evidence type="ECO:0000259" key="4">
    <source>
        <dbReference type="PROSITE" id="PS50822"/>
    </source>
</evidence>
<evidence type="ECO:0000256" key="2">
    <source>
        <dbReference type="SAM" id="MobiDB-lite"/>
    </source>
</evidence>
<dbReference type="HOGENOM" id="CLU_004544_4_1_1"/>
<sequence>MSGRGDRGRGRGAGRGRGEPPRGGGPPTGAQRGGAPQQTSRGSSPSSRGPAPGSRGGPAPRGQPRGGPPAQVAPPPVAAPPLGPATLDKRISTIAKSVENFSKLPKTPEHPLRPGFGTSGTPIVVRANFFALKFAKNLIIHEYKIQITPKTDTARLKGRIIESLEASPQYAKYKPFVAHDKSERMVAARALPQPLIVEVAFLEEGETTAQPNAKKFSIEITKTGELDTNDLTKHVDGDPASRDVEIGPLVSALNLIVQTSSARNGVRVGRNRHFFGPAQGTLSSGVEAWRGYFASVRPVWKTMMVNINVCMTAFIEEQNMADAIMNFQRGSHGGMPSLGQMFGKSPLRVRTQHLGYKKGVWAITQKTATQQTFPCEELGGVVTVADFFKRKHNRTLRYPNLPLLNIGNAKKPNYVPAELCDIIRGLPYRGRLNDQQTSNMLRAALRTPEENSKLIRGDGFAKLGITPGSEHDTLKNFGITIDQQMAVVPARILLPPGLTYGNNSRPRVADGSWNLTEVKFHRGGNIGRLTVLIVREQNRPHPWQGPEDQGMWDFIKAFANRCRTAGIVVSSERPNVVPTSPLPPGGPNDPSRSAALRVIKERLNGFATMNPRPPLVLVILNNRDNYIYPGIKRIGDVELGIHTVCMQLDKAIGRGDPKKMDQYFSNVCLKVNTKLGGINHKLDAKDLKWLQEKKTMVVGADVTHPGPTSADGTPSLAAVVASVDSDFVQFPASMELQASKEEMIQNFTGMMIERLKLYEARSKGLPERVILFRDGVSEGQFDKVLVDELPQITEAFRKVYKEKKKPQLMICICGKRHHARFYPDTPANATRNGNTKPGTVVDKGIGDVYRFDFYLQAHAGLQGTVKATHYTVVYDEIGLSADTIQLGTHSQSYSYVRATKAVSLVPPAYYADLACERGRLYLNDLFNLGAEKASSVGSVKKDKDEQKKDVYDACVQGWGEGIHERVKNSMFYI</sequence>
<proteinExistence type="inferred from homology"/>
<dbReference type="Pfam" id="PF16486">
    <property type="entry name" value="ArgoN"/>
    <property type="match status" value="1"/>
</dbReference>
<dbReference type="SMART" id="SM01163">
    <property type="entry name" value="DUF1785"/>
    <property type="match status" value="1"/>
</dbReference>
<dbReference type="EMBL" id="KN824279">
    <property type="protein sequence ID" value="KIM32655.1"/>
    <property type="molecule type" value="Genomic_DNA"/>
</dbReference>
<gene>
    <name evidence="5" type="ORF">M408DRAFT_326423</name>
</gene>
<dbReference type="PANTHER" id="PTHR22891">
    <property type="entry name" value="EUKARYOTIC TRANSLATION INITIATION FACTOR 2C"/>
    <property type="match status" value="1"/>
</dbReference>
<dbReference type="SUPFAM" id="SSF101690">
    <property type="entry name" value="PAZ domain"/>
    <property type="match status" value="1"/>
</dbReference>
<feature type="compositionally biased region" description="Low complexity" evidence="2">
    <location>
        <begin position="28"/>
        <end position="63"/>
    </location>
</feature>
<reference evidence="5 6" key="1">
    <citation type="submission" date="2014-04" db="EMBL/GenBank/DDBJ databases">
        <authorList>
            <consortium name="DOE Joint Genome Institute"/>
            <person name="Kuo A."/>
            <person name="Zuccaro A."/>
            <person name="Kohler A."/>
            <person name="Nagy L.G."/>
            <person name="Floudas D."/>
            <person name="Copeland A."/>
            <person name="Barry K.W."/>
            <person name="Cichocki N."/>
            <person name="Veneault-Fourrey C."/>
            <person name="LaButti K."/>
            <person name="Lindquist E.A."/>
            <person name="Lipzen A."/>
            <person name="Lundell T."/>
            <person name="Morin E."/>
            <person name="Murat C."/>
            <person name="Sun H."/>
            <person name="Tunlid A."/>
            <person name="Henrissat B."/>
            <person name="Grigoriev I.V."/>
            <person name="Hibbett D.S."/>
            <person name="Martin F."/>
            <person name="Nordberg H.P."/>
            <person name="Cantor M.N."/>
            <person name="Hua S.X."/>
        </authorList>
    </citation>
    <scope>NUCLEOTIDE SEQUENCE [LARGE SCALE GENOMIC DNA]</scope>
    <source>
        <strain evidence="5 6">MAFF 305830</strain>
    </source>
</reference>
<dbReference type="Gene3D" id="3.30.420.10">
    <property type="entry name" value="Ribonuclease H-like superfamily/Ribonuclease H"/>
    <property type="match status" value="1"/>
</dbReference>
<dbReference type="InterPro" id="IPR032474">
    <property type="entry name" value="Argonaute_N"/>
</dbReference>
<dbReference type="Pfam" id="PF02170">
    <property type="entry name" value="PAZ"/>
    <property type="match status" value="1"/>
</dbReference>
<dbReference type="Pfam" id="PF08699">
    <property type="entry name" value="ArgoL1"/>
    <property type="match status" value="1"/>
</dbReference>
<comment type="similarity">
    <text evidence="1">Belongs to the argonaute family.</text>
</comment>
<dbReference type="SUPFAM" id="SSF53098">
    <property type="entry name" value="Ribonuclease H-like"/>
    <property type="match status" value="1"/>
</dbReference>
<dbReference type="Gene3D" id="2.170.260.10">
    <property type="entry name" value="paz domain"/>
    <property type="match status" value="1"/>
</dbReference>
<dbReference type="InterPro" id="IPR003165">
    <property type="entry name" value="Piwi"/>
</dbReference>
<dbReference type="InterPro" id="IPR003100">
    <property type="entry name" value="PAZ_dom"/>
</dbReference>